<organism evidence="1 2">
    <name type="scientific">Pleurotus eryngii</name>
    <name type="common">Boletus of the steppes</name>
    <dbReference type="NCBI Taxonomy" id="5323"/>
    <lineage>
        <taxon>Eukaryota</taxon>
        <taxon>Fungi</taxon>
        <taxon>Dikarya</taxon>
        <taxon>Basidiomycota</taxon>
        <taxon>Agaricomycotina</taxon>
        <taxon>Agaricomycetes</taxon>
        <taxon>Agaricomycetidae</taxon>
        <taxon>Agaricales</taxon>
        <taxon>Pleurotineae</taxon>
        <taxon>Pleurotaceae</taxon>
        <taxon>Pleurotus</taxon>
    </lineage>
</organism>
<dbReference type="Proteomes" id="UP000807025">
    <property type="component" value="Unassembled WGS sequence"/>
</dbReference>
<dbReference type="AlphaFoldDB" id="A0A9P6A1F3"/>
<reference evidence="1" key="1">
    <citation type="submission" date="2020-11" db="EMBL/GenBank/DDBJ databases">
        <authorList>
            <consortium name="DOE Joint Genome Institute"/>
            <person name="Ahrendt S."/>
            <person name="Riley R."/>
            <person name="Andreopoulos W."/>
            <person name="Labutti K."/>
            <person name="Pangilinan J."/>
            <person name="Ruiz-Duenas F.J."/>
            <person name="Barrasa J.M."/>
            <person name="Sanchez-Garcia M."/>
            <person name="Camarero S."/>
            <person name="Miyauchi S."/>
            <person name="Serrano A."/>
            <person name="Linde D."/>
            <person name="Babiker R."/>
            <person name="Drula E."/>
            <person name="Ayuso-Fernandez I."/>
            <person name="Pacheco R."/>
            <person name="Padilla G."/>
            <person name="Ferreira P."/>
            <person name="Barriuso J."/>
            <person name="Kellner H."/>
            <person name="Castanera R."/>
            <person name="Alfaro M."/>
            <person name="Ramirez L."/>
            <person name="Pisabarro A.G."/>
            <person name="Kuo A."/>
            <person name="Tritt A."/>
            <person name="Lipzen A."/>
            <person name="He G."/>
            <person name="Yan M."/>
            <person name="Ng V."/>
            <person name="Cullen D."/>
            <person name="Martin F."/>
            <person name="Rosso M.-N."/>
            <person name="Henrissat B."/>
            <person name="Hibbett D."/>
            <person name="Martinez A.T."/>
            <person name="Grigoriev I.V."/>
        </authorList>
    </citation>
    <scope>NUCLEOTIDE SEQUENCE</scope>
    <source>
        <strain evidence="1">ATCC 90797</strain>
    </source>
</reference>
<gene>
    <name evidence="1" type="ORF">BDN71DRAFT_1444677</name>
</gene>
<keyword evidence="2" id="KW-1185">Reference proteome</keyword>
<comment type="caution">
    <text evidence="1">The sequence shown here is derived from an EMBL/GenBank/DDBJ whole genome shotgun (WGS) entry which is preliminary data.</text>
</comment>
<evidence type="ECO:0000313" key="2">
    <source>
        <dbReference type="Proteomes" id="UP000807025"/>
    </source>
</evidence>
<evidence type="ECO:0000313" key="1">
    <source>
        <dbReference type="EMBL" id="KAF9497516.1"/>
    </source>
</evidence>
<dbReference type="EMBL" id="MU154543">
    <property type="protein sequence ID" value="KAF9497516.1"/>
    <property type="molecule type" value="Genomic_DNA"/>
</dbReference>
<protein>
    <submittedName>
        <fullName evidence="1">Uncharacterized protein</fullName>
    </submittedName>
</protein>
<sequence>MSSVSSLSTPLAVLINFAGACAGTGMYSCSIKVRKCCGSTLLPIWRLQSLGLLLTASLKGLPVTAS</sequence>
<name>A0A9P6A1F3_PLEER</name>
<accession>A0A9P6A1F3</accession>
<proteinExistence type="predicted"/>